<dbReference type="GO" id="GO:0000166">
    <property type="term" value="F:nucleotide binding"/>
    <property type="evidence" value="ECO:0007669"/>
    <property type="project" value="InterPro"/>
</dbReference>
<evidence type="ECO:0000313" key="4">
    <source>
        <dbReference type="EMBL" id="QHQ61099.1"/>
    </source>
</evidence>
<dbReference type="Pfam" id="PF22725">
    <property type="entry name" value="GFO_IDH_MocA_C3"/>
    <property type="match status" value="1"/>
</dbReference>
<dbReference type="InterPro" id="IPR050463">
    <property type="entry name" value="Gfo/Idh/MocA_oxidrdct_glycsds"/>
</dbReference>
<reference evidence="4 5" key="1">
    <citation type="submission" date="2020-01" db="EMBL/GenBank/DDBJ databases">
        <title>Genome analysis of Anaerocolumna sp. CBA3638.</title>
        <authorList>
            <person name="Kim J."/>
            <person name="Roh S.W."/>
        </authorList>
    </citation>
    <scope>NUCLEOTIDE SEQUENCE [LARGE SCALE GENOMIC DNA]</scope>
    <source>
        <strain evidence="4 5">CBA3638</strain>
    </source>
</reference>
<evidence type="ECO:0000313" key="5">
    <source>
        <dbReference type="Proteomes" id="UP000464314"/>
    </source>
</evidence>
<dbReference type="EMBL" id="CP048000">
    <property type="protein sequence ID" value="QHQ61099.1"/>
    <property type="molecule type" value="Genomic_DNA"/>
</dbReference>
<dbReference type="InterPro" id="IPR000683">
    <property type="entry name" value="Gfo/Idh/MocA-like_OxRdtase_N"/>
</dbReference>
<dbReference type="RefSeq" id="WP_161837926.1">
    <property type="nucleotide sequence ID" value="NZ_CP048000.1"/>
</dbReference>
<dbReference type="SUPFAM" id="SSF51735">
    <property type="entry name" value="NAD(P)-binding Rossmann-fold domains"/>
    <property type="match status" value="1"/>
</dbReference>
<feature type="domain" description="Gfo/Idh/MocA-like oxidoreductase N-terminal" evidence="2">
    <location>
        <begin position="5"/>
        <end position="126"/>
    </location>
</feature>
<dbReference type="Proteomes" id="UP000464314">
    <property type="component" value="Chromosome"/>
</dbReference>
<evidence type="ECO:0000259" key="3">
    <source>
        <dbReference type="Pfam" id="PF22725"/>
    </source>
</evidence>
<dbReference type="Gene3D" id="3.30.360.10">
    <property type="entry name" value="Dihydrodipicolinate Reductase, domain 2"/>
    <property type="match status" value="1"/>
</dbReference>
<organism evidence="4 5">
    <name type="scientific">Anaerocolumna sedimenticola</name>
    <dbReference type="NCBI Taxonomy" id="2696063"/>
    <lineage>
        <taxon>Bacteria</taxon>
        <taxon>Bacillati</taxon>
        <taxon>Bacillota</taxon>
        <taxon>Clostridia</taxon>
        <taxon>Lachnospirales</taxon>
        <taxon>Lachnospiraceae</taxon>
        <taxon>Anaerocolumna</taxon>
    </lineage>
</organism>
<accession>A0A6P1TLQ7</accession>
<sequence length="366" mass="40279">MSKKLRIGIIGTGGIAHAHMAAYSKFEDVEVVGGADIVPGKAKEFMEKWNLPDAKAFESARELIENVEMDGVSICTYNTTHAECTIAALEAGLHVLCEKPMSFTLQEAVDMVKASKKANKILTIGFQPRYDITRRKVDDIIRSGALGTVYYIQSGGGRRRGIPGGTFVDGDKAGYGCLGDIGCYSIDQCLHAVGYPKPLTVSAVATDYFGKNPKYFSGADTFNVDDFSVAFVRLENDMTFLFKQSWAMHADTLGDTLWLGTEGGIKIKNEFDYGNKPSRVMYFTDVNGQNIDSFVLPSLPFNAYESPKEVDIFEAKVRDFCDAIIEGRPAPIPGEEIIYNQAICDGIYRSGKLKKEVEIVIPELDF</sequence>
<evidence type="ECO:0000259" key="2">
    <source>
        <dbReference type="Pfam" id="PF01408"/>
    </source>
</evidence>
<dbReference type="Pfam" id="PF01408">
    <property type="entry name" value="GFO_IDH_MocA"/>
    <property type="match status" value="1"/>
</dbReference>
<dbReference type="PANTHER" id="PTHR43818:SF11">
    <property type="entry name" value="BCDNA.GH03377"/>
    <property type="match status" value="1"/>
</dbReference>
<dbReference type="Gene3D" id="3.40.50.720">
    <property type="entry name" value="NAD(P)-binding Rossmann-like Domain"/>
    <property type="match status" value="1"/>
</dbReference>
<dbReference type="InterPro" id="IPR036291">
    <property type="entry name" value="NAD(P)-bd_dom_sf"/>
</dbReference>
<name>A0A6P1TLQ7_9FIRM</name>
<feature type="domain" description="GFO/IDH/MocA-like oxidoreductase" evidence="3">
    <location>
        <begin position="135"/>
        <end position="265"/>
    </location>
</feature>
<dbReference type="KEGG" id="anr:Ana3638_10240"/>
<dbReference type="AlphaFoldDB" id="A0A6P1TLQ7"/>
<keyword evidence="1" id="KW-0560">Oxidoreductase</keyword>
<keyword evidence="5" id="KW-1185">Reference proteome</keyword>
<evidence type="ECO:0000256" key="1">
    <source>
        <dbReference type="ARBA" id="ARBA00023002"/>
    </source>
</evidence>
<protein>
    <submittedName>
        <fullName evidence="4">Gfo/Idh/MocA family oxidoreductase</fullName>
    </submittedName>
</protein>
<proteinExistence type="predicted"/>
<dbReference type="GO" id="GO:0016491">
    <property type="term" value="F:oxidoreductase activity"/>
    <property type="evidence" value="ECO:0007669"/>
    <property type="project" value="UniProtKB-KW"/>
</dbReference>
<dbReference type="SUPFAM" id="SSF55347">
    <property type="entry name" value="Glyceraldehyde-3-phosphate dehydrogenase-like, C-terminal domain"/>
    <property type="match status" value="1"/>
</dbReference>
<dbReference type="InterPro" id="IPR055170">
    <property type="entry name" value="GFO_IDH_MocA-like_dom"/>
</dbReference>
<gene>
    <name evidence="4" type="ORF">Ana3638_10240</name>
</gene>
<dbReference type="PANTHER" id="PTHR43818">
    <property type="entry name" value="BCDNA.GH03377"/>
    <property type="match status" value="1"/>
</dbReference>